<dbReference type="PANTHER" id="PTHR11236:SF50">
    <property type="entry name" value="AMINODEOXYCHORISMATE SYNTHASE COMPONENT 1"/>
    <property type="match status" value="1"/>
</dbReference>
<keyword evidence="2" id="KW-0808">Transferase</keyword>
<dbReference type="Gene3D" id="3.60.120.10">
    <property type="entry name" value="Anthranilate synthase"/>
    <property type="match status" value="1"/>
</dbReference>
<dbReference type="InterPro" id="IPR005801">
    <property type="entry name" value="ADC_synthase"/>
</dbReference>
<evidence type="ECO:0000313" key="3">
    <source>
        <dbReference type="Proteomes" id="UP001596020"/>
    </source>
</evidence>
<name>A0ABV9KA04_9PORP</name>
<comment type="caution">
    <text evidence="2">The sequence shown here is derived from an EMBL/GenBank/DDBJ whole genome shotgun (WGS) entry which is preliminary data.</text>
</comment>
<dbReference type="EMBL" id="JBHSGO010000217">
    <property type="protein sequence ID" value="MFC4666887.1"/>
    <property type="molecule type" value="Genomic_DNA"/>
</dbReference>
<dbReference type="InterPro" id="IPR019999">
    <property type="entry name" value="Anth_synth_I-like"/>
</dbReference>
<dbReference type="EC" id="2.6.1.85" evidence="2"/>
<protein>
    <submittedName>
        <fullName evidence="2">Aminodeoxychorismate synthase component I</fullName>
        <ecNumber evidence="2">2.6.1.85</ecNumber>
    </submittedName>
</protein>
<dbReference type="RefSeq" id="WP_380080401.1">
    <property type="nucleotide sequence ID" value="NZ_JBHSGO010000217.1"/>
</dbReference>
<sequence length="343" mass="39006">MTTKSISAETLFAQMDKFSQAKEPFLFAIDYEMQEAYFIPNPIEQEEIRFCIHGKGNATNEKNPDKAYSFKAFPESYEQYLKRFEVIHKAEIDGNSFLANLTIATPIHCSLQLNEIYDYAKAPYKLHIPKRLVCYSPEAFVHITQDGKISSYPMKGTIDATIPNAAKVLQNDYKEKSEHYTIVDLIRNDLSKVSKHVRVDRFGYLDKIITTDSQILQMSSEISGQLSTEDMNRLGNVISQLLPAGSISGAPKEATCHAIREAEQRERGFYSGVFGYYDGKTLDSAVMIRYIEQVDQTMDEEEASSQSSEQTPMFRFHSGGGITIHSKPEDEYNEVLQKVYLPF</sequence>
<dbReference type="PANTHER" id="PTHR11236">
    <property type="entry name" value="AMINOBENZOATE/ANTHRANILATE SYNTHASE"/>
    <property type="match status" value="1"/>
</dbReference>
<reference evidence="3" key="1">
    <citation type="journal article" date="2019" name="Int. J. Syst. Evol. Microbiol.">
        <title>The Global Catalogue of Microorganisms (GCM) 10K type strain sequencing project: providing services to taxonomists for standard genome sequencing and annotation.</title>
        <authorList>
            <consortium name="The Broad Institute Genomics Platform"/>
            <consortium name="The Broad Institute Genome Sequencing Center for Infectious Disease"/>
            <person name="Wu L."/>
            <person name="Ma J."/>
        </authorList>
    </citation>
    <scope>NUCLEOTIDE SEQUENCE [LARGE SCALE GENOMIC DNA]</scope>
    <source>
        <strain evidence="3">CGMCC 4.7357</strain>
    </source>
</reference>
<organism evidence="2 3">
    <name type="scientific">Falsiporphyromonas endometrii</name>
    <dbReference type="NCBI Taxonomy" id="1387297"/>
    <lineage>
        <taxon>Bacteria</taxon>
        <taxon>Pseudomonadati</taxon>
        <taxon>Bacteroidota</taxon>
        <taxon>Bacteroidia</taxon>
        <taxon>Bacteroidales</taxon>
        <taxon>Porphyromonadaceae</taxon>
        <taxon>Falsiporphyromonas</taxon>
    </lineage>
</organism>
<keyword evidence="3" id="KW-1185">Reference proteome</keyword>
<evidence type="ECO:0000259" key="1">
    <source>
        <dbReference type="Pfam" id="PF00425"/>
    </source>
</evidence>
<dbReference type="Pfam" id="PF00425">
    <property type="entry name" value="Chorismate_bind"/>
    <property type="match status" value="1"/>
</dbReference>
<proteinExistence type="predicted"/>
<feature type="domain" description="Chorismate-utilising enzyme C-terminal" evidence="1">
    <location>
        <begin position="77"/>
        <end position="338"/>
    </location>
</feature>
<evidence type="ECO:0000313" key="2">
    <source>
        <dbReference type="EMBL" id="MFC4666887.1"/>
    </source>
</evidence>
<dbReference type="PRINTS" id="PR00095">
    <property type="entry name" value="ANTSNTHASEI"/>
</dbReference>
<dbReference type="GO" id="GO:0046820">
    <property type="term" value="F:4-amino-4-deoxychorismate synthase activity"/>
    <property type="evidence" value="ECO:0007669"/>
    <property type="project" value="UniProtKB-EC"/>
</dbReference>
<dbReference type="SUPFAM" id="SSF56322">
    <property type="entry name" value="ADC synthase"/>
    <property type="match status" value="1"/>
</dbReference>
<accession>A0ABV9KA04</accession>
<dbReference type="InterPro" id="IPR015890">
    <property type="entry name" value="Chorismate_C"/>
</dbReference>
<keyword evidence="2" id="KW-0032">Aminotransferase</keyword>
<gene>
    <name evidence="2" type="ORF">ACFO3G_09805</name>
</gene>
<dbReference type="NCBIfam" id="NF005486">
    <property type="entry name" value="PRK07093.1"/>
    <property type="match status" value="1"/>
</dbReference>
<dbReference type="Proteomes" id="UP001596020">
    <property type="component" value="Unassembled WGS sequence"/>
</dbReference>